<gene>
    <name evidence="3" type="ORF">RM552_10670</name>
</gene>
<feature type="domain" description="Solute-binding protein family 3/N-terminal" evidence="2">
    <location>
        <begin position="39"/>
        <end position="256"/>
    </location>
</feature>
<reference evidence="3 4" key="1">
    <citation type="submission" date="2023-09" db="EMBL/GenBank/DDBJ databases">
        <authorList>
            <person name="Rey-Velasco X."/>
        </authorList>
    </citation>
    <scope>NUCLEOTIDE SEQUENCE [LARGE SCALE GENOMIC DNA]</scope>
    <source>
        <strain evidence="3 4">P117</strain>
    </source>
</reference>
<dbReference type="SUPFAM" id="SSF53850">
    <property type="entry name" value="Periplasmic binding protein-like II"/>
    <property type="match status" value="1"/>
</dbReference>
<proteinExistence type="predicted"/>
<dbReference type="EMBL" id="JAVRHX010000002">
    <property type="protein sequence ID" value="MDT0595309.1"/>
    <property type="molecule type" value="Genomic_DNA"/>
</dbReference>
<sequence>MKLTKNIPIFVSSACILWLSNIAFVNAQEPAHALTIHTEHFPPYNYARQENITGINVEIVKALCEHAGVDCNFALFPWNRAMRMTKNTASTGLVSTARKEEREDEFLWVGPLVSGINCVYKLTSRDDISINTNTDLSNYILGTSSDASYIDLLSQLGFDENKNLILYRGKYGALKPFVVGRIDLIIGSATSIASQLEHVDLSVGFVQPVARISSENLSGNYLALNKTTPSAVVDKLKAAYVYLNESGSIDKIRDSFKKDSDLTRPTSVDQELWNICMSEYE</sequence>
<keyword evidence="4" id="KW-1185">Reference proteome</keyword>
<dbReference type="PANTHER" id="PTHR38834:SF3">
    <property type="entry name" value="SOLUTE-BINDING PROTEIN FAMILY 3_N-TERMINAL DOMAIN-CONTAINING PROTEIN"/>
    <property type="match status" value="1"/>
</dbReference>
<accession>A0ABU2ZUP6</accession>
<name>A0ABU2ZUP6_9ALTE</name>
<evidence type="ECO:0000256" key="1">
    <source>
        <dbReference type="SAM" id="SignalP"/>
    </source>
</evidence>
<organism evidence="3 4">
    <name type="scientific">Glaciecola petra</name>
    <dbReference type="NCBI Taxonomy" id="3075602"/>
    <lineage>
        <taxon>Bacteria</taxon>
        <taxon>Pseudomonadati</taxon>
        <taxon>Pseudomonadota</taxon>
        <taxon>Gammaproteobacteria</taxon>
        <taxon>Alteromonadales</taxon>
        <taxon>Alteromonadaceae</taxon>
        <taxon>Glaciecola</taxon>
    </lineage>
</organism>
<dbReference type="InterPro" id="IPR001638">
    <property type="entry name" value="Solute-binding_3/MltF_N"/>
</dbReference>
<comment type="caution">
    <text evidence="3">The sequence shown here is derived from an EMBL/GenBank/DDBJ whole genome shotgun (WGS) entry which is preliminary data.</text>
</comment>
<feature type="signal peptide" evidence="1">
    <location>
        <begin position="1"/>
        <end position="27"/>
    </location>
</feature>
<feature type="chain" id="PRO_5047022502" evidence="1">
    <location>
        <begin position="28"/>
        <end position="281"/>
    </location>
</feature>
<dbReference type="Gene3D" id="3.40.190.10">
    <property type="entry name" value="Periplasmic binding protein-like II"/>
    <property type="match status" value="2"/>
</dbReference>
<dbReference type="Proteomes" id="UP001253545">
    <property type="component" value="Unassembled WGS sequence"/>
</dbReference>
<keyword evidence="1" id="KW-0732">Signal</keyword>
<evidence type="ECO:0000259" key="2">
    <source>
        <dbReference type="Pfam" id="PF00497"/>
    </source>
</evidence>
<protein>
    <submittedName>
        <fullName evidence="3">Transporter substrate-binding domain-containing protein</fullName>
    </submittedName>
</protein>
<dbReference type="PANTHER" id="PTHR38834">
    <property type="entry name" value="PERIPLASMIC SUBSTRATE BINDING PROTEIN FAMILY 3"/>
    <property type="match status" value="1"/>
</dbReference>
<evidence type="ECO:0000313" key="3">
    <source>
        <dbReference type="EMBL" id="MDT0595309.1"/>
    </source>
</evidence>
<dbReference type="RefSeq" id="WP_311368819.1">
    <property type="nucleotide sequence ID" value="NZ_JAVRHX010000002.1"/>
</dbReference>
<dbReference type="Pfam" id="PF00497">
    <property type="entry name" value="SBP_bac_3"/>
    <property type="match status" value="1"/>
</dbReference>
<evidence type="ECO:0000313" key="4">
    <source>
        <dbReference type="Proteomes" id="UP001253545"/>
    </source>
</evidence>